<evidence type="ECO:0000256" key="2">
    <source>
        <dbReference type="ARBA" id="ARBA00022519"/>
    </source>
</evidence>
<evidence type="ECO:0000256" key="4">
    <source>
        <dbReference type="HAMAP-Rule" id="MF_01104"/>
    </source>
</evidence>
<dbReference type="EMBL" id="PJZF01000019">
    <property type="protein sequence ID" value="PLR32838.1"/>
    <property type="molecule type" value="Genomic_DNA"/>
</dbReference>
<dbReference type="NCBIfam" id="NF003439">
    <property type="entry name" value="PRK04968.1"/>
    <property type="match status" value="1"/>
</dbReference>
<dbReference type="InterPro" id="IPR038228">
    <property type="entry name" value="Syd_sf"/>
</dbReference>
<dbReference type="OrthoDB" id="5599437at2"/>
<evidence type="ECO:0000313" key="5">
    <source>
        <dbReference type="EMBL" id="PLR32838.1"/>
    </source>
</evidence>
<accession>A0A2N5DYV3</accession>
<keyword evidence="2 4" id="KW-0997">Cell inner membrane</keyword>
<sequence>MRENMRDTIEALSAFTQRYEARWQAETGFAPASEALLDVPSPCVLRSSDEAVYWQAQPLSQPGTLANVERALEIQLRDEIHAFYTSQYAGDMTATFDDQALTLLQVWSAEDFIRLQENLIGHLVTQKRLRLSPTLFIGTTDSEMLMVSLCNLTGNVVLEEFGTPRRTVLAPTLPAFLEQLQPVAG</sequence>
<keyword evidence="3 4" id="KW-0472">Membrane</keyword>
<comment type="caution">
    <text evidence="5">The sequence shown here is derived from an EMBL/GenBank/DDBJ whole genome shotgun (WGS) entry which is preliminary data.</text>
</comment>
<dbReference type="InterPro" id="IPR009948">
    <property type="entry name" value="Syd"/>
</dbReference>
<proteinExistence type="inferred from homology"/>
<dbReference type="GO" id="GO:0009898">
    <property type="term" value="C:cytoplasmic side of plasma membrane"/>
    <property type="evidence" value="ECO:0007669"/>
    <property type="project" value="InterPro"/>
</dbReference>
<gene>
    <name evidence="4" type="primary">syd</name>
    <name evidence="5" type="ORF">CYR55_18110</name>
</gene>
<dbReference type="Proteomes" id="UP000234240">
    <property type="component" value="Unassembled WGS sequence"/>
</dbReference>
<comment type="similarity">
    <text evidence="4">Belongs to the Syd family.</text>
</comment>
<organism evidence="5 6">
    <name type="scientific">Chimaeribacter californicus</name>
    <dbReference type="NCBI Taxonomy" id="2060067"/>
    <lineage>
        <taxon>Bacteria</taxon>
        <taxon>Pseudomonadati</taxon>
        <taxon>Pseudomonadota</taxon>
        <taxon>Gammaproteobacteria</taxon>
        <taxon>Enterobacterales</taxon>
        <taxon>Yersiniaceae</taxon>
        <taxon>Chimaeribacter</taxon>
    </lineage>
</organism>
<comment type="function">
    <text evidence="4">Interacts with the SecY protein in vivo. May bind preferentially to an uncomplexed state of SecY, thus functioning either as a chelating agent for excess SecY in the cell or as a regulatory factor that negatively controls the translocase function.</text>
</comment>
<comment type="subcellular location">
    <subcellularLocation>
        <location evidence="4">Cell inner membrane</location>
        <topology evidence="4">Peripheral membrane protein</topology>
        <orientation evidence="4">Cytoplasmic side</orientation>
    </subcellularLocation>
    <text evidence="4">Loosely associated with the cytoplasmic side of the inner membrane, probably via SecY.</text>
</comment>
<dbReference type="HAMAP" id="MF_01104">
    <property type="entry name" value="Syd"/>
    <property type="match status" value="1"/>
</dbReference>
<evidence type="ECO:0000256" key="3">
    <source>
        <dbReference type="ARBA" id="ARBA00023136"/>
    </source>
</evidence>
<dbReference type="CDD" id="cd16323">
    <property type="entry name" value="Syd"/>
    <property type="match status" value="1"/>
</dbReference>
<name>A0A2N5DYV3_9GAMM</name>
<reference evidence="5 6" key="1">
    <citation type="submission" date="2017-12" db="EMBL/GenBank/DDBJ databases">
        <title>Characterization of six clinical isolates of Enterochimera gen. nov., a novel genus of the Yersiniaciae family and the three species Enterochimera arupensis sp. nov., Enterochimera coloradensis sp. nov, and Enterochimera californica sp. nov.</title>
        <authorList>
            <person name="Rossi A."/>
            <person name="Fisher M."/>
        </authorList>
    </citation>
    <scope>NUCLEOTIDE SEQUENCE [LARGE SCALE GENOMIC DNA]</scope>
    <source>
        <strain evidence="6">2015-Iso6</strain>
    </source>
</reference>
<evidence type="ECO:0000313" key="6">
    <source>
        <dbReference type="Proteomes" id="UP000234240"/>
    </source>
</evidence>
<keyword evidence="1 4" id="KW-1003">Cell membrane</keyword>
<evidence type="ECO:0000256" key="1">
    <source>
        <dbReference type="ARBA" id="ARBA00022475"/>
    </source>
</evidence>
<keyword evidence="6" id="KW-1185">Reference proteome</keyword>
<dbReference type="AlphaFoldDB" id="A0A2N5DYV3"/>
<dbReference type="Gene3D" id="3.40.1580.20">
    <property type="entry name" value="Syd protein"/>
    <property type="match status" value="1"/>
</dbReference>
<protein>
    <recommendedName>
        <fullName evidence="4">Protein Syd</fullName>
    </recommendedName>
</protein>
<dbReference type="Pfam" id="PF07348">
    <property type="entry name" value="Syd"/>
    <property type="match status" value="1"/>
</dbReference>